<name>A0ABT8F3Q2_9BACT</name>
<dbReference type="PRINTS" id="PR00455">
    <property type="entry name" value="HTHTETR"/>
</dbReference>
<evidence type="ECO:0000256" key="4">
    <source>
        <dbReference type="PROSITE-ProRule" id="PRU00335"/>
    </source>
</evidence>
<evidence type="ECO:0000313" key="7">
    <source>
        <dbReference type="Proteomes" id="UP001168552"/>
    </source>
</evidence>
<gene>
    <name evidence="6" type="ORF">QWY31_05135</name>
</gene>
<keyword evidence="7" id="KW-1185">Reference proteome</keyword>
<dbReference type="Pfam" id="PF00440">
    <property type="entry name" value="TetR_N"/>
    <property type="match status" value="1"/>
</dbReference>
<feature type="domain" description="HTH tetR-type" evidence="5">
    <location>
        <begin position="1"/>
        <end position="61"/>
    </location>
</feature>
<dbReference type="InterPro" id="IPR009057">
    <property type="entry name" value="Homeodomain-like_sf"/>
</dbReference>
<dbReference type="PANTHER" id="PTHR47506:SF1">
    <property type="entry name" value="HTH-TYPE TRANSCRIPTIONAL REGULATOR YJDC"/>
    <property type="match status" value="1"/>
</dbReference>
<dbReference type="InterPro" id="IPR001647">
    <property type="entry name" value="HTH_TetR"/>
</dbReference>
<dbReference type="Proteomes" id="UP001168552">
    <property type="component" value="Unassembled WGS sequence"/>
</dbReference>
<evidence type="ECO:0000259" key="5">
    <source>
        <dbReference type="PROSITE" id="PS50977"/>
    </source>
</evidence>
<accession>A0ABT8F3Q2</accession>
<organism evidence="6 7">
    <name type="scientific">Shiella aurantiaca</name>
    <dbReference type="NCBI Taxonomy" id="3058365"/>
    <lineage>
        <taxon>Bacteria</taxon>
        <taxon>Pseudomonadati</taxon>
        <taxon>Bacteroidota</taxon>
        <taxon>Cytophagia</taxon>
        <taxon>Cytophagales</taxon>
        <taxon>Shiellaceae</taxon>
        <taxon>Shiella</taxon>
    </lineage>
</organism>
<keyword evidence="1" id="KW-0805">Transcription regulation</keyword>
<protein>
    <submittedName>
        <fullName evidence="6">TetR/AcrR family transcriptional regulator</fullName>
    </submittedName>
</protein>
<dbReference type="SUPFAM" id="SSF48498">
    <property type="entry name" value="Tetracyclin repressor-like, C-terminal domain"/>
    <property type="match status" value="1"/>
</dbReference>
<dbReference type="Gene3D" id="1.10.357.10">
    <property type="entry name" value="Tetracycline Repressor, domain 2"/>
    <property type="match status" value="1"/>
</dbReference>
<evidence type="ECO:0000256" key="2">
    <source>
        <dbReference type="ARBA" id="ARBA00023125"/>
    </source>
</evidence>
<dbReference type="PANTHER" id="PTHR47506">
    <property type="entry name" value="TRANSCRIPTIONAL REGULATORY PROTEIN"/>
    <property type="match status" value="1"/>
</dbReference>
<keyword evidence="2 4" id="KW-0238">DNA-binding</keyword>
<feature type="DNA-binding region" description="H-T-H motif" evidence="4">
    <location>
        <begin position="24"/>
        <end position="43"/>
    </location>
</feature>
<evidence type="ECO:0000256" key="3">
    <source>
        <dbReference type="ARBA" id="ARBA00023163"/>
    </source>
</evidence>
<evidence type="ECO:0000313" key="6">
    <source>
        <dbReference type="EMBL" id="MDN4164874.1"/>
    </source>
</evidence>
<dbReference type="InterPro" id="IPR036271">
    <property type="entry name" value="Tet_transcr_reg_TetR-rel_C_sf"/>
</dbReference>
<dbReference type="RefSeq" id="WP_320003398.1">
    <property type="nucleotide sequence ID" value="NZ_JAUHJS010000002.1"/>
</dbReference>
<dbReference type="SUPFAM" id="SSF46689">
    <property type="entry name" value="Homeodomain-like"/>
    <property type="match status" value="1"/>
</dbReference>
<reference evidence="6" key="1">
    <citation type="submission" date="2023-06" db="EMBL/GenBank/DDBJ databases">
        <title>Cytophagales bacterium Strain LB-30, isolated from soil.</title>
        <authorList>
            <person name="Liu B."/>
        </authorList>
    </citation>
    <scope>NUCLEOTIDE SEQUENCE</scope>
    <source>
        <strain evidence="6">LB-30</strain>
    </source>
</reference>
<evidence type="ECO:0000256" key="1">
    <source>
        <dbReference type="ARBA" id="ARBA00023015"/>
    </source>
</evidence>
<dbReference type="EMBL" id="JAUHJS010000002">
    <property type="protein sequence ID" value="MDN4164874.1"/>
    <property type="molecule type" value="Genomic_DNA"/>
</dbReference>
<proteinExistence type="predicted"/>
<dbReference type="PROSITE" id="PS50977">
    <property type="entry name" value="HTH_TETR_2"/>
    <property type="match status" value="1"/>
</dbReference>
<keyword evidence="3" id="KW-0804">Transcription</keyword>
<sequence>MSTRESIIEVAENFILERGYNAFSFQDLANMVGIKKASIHYHFPTKEDLGKAIVSKFRTDFKEWAKQLELQGLNHVEKLDAYFMTYKKFITQGDKISLEGILGAELNSLSEDIQEELRLFFQDRVKWLKQLLTDGLYTGEFKFTVDVESQAMMIVSSIQGVLQIARTNKNPEFFFTVTRMIKNSLMGMQMPVGVKL</sequence>
<comment type="caution">
    <text evidence="6">The sequence shown here is derived from an EMBL/GenBank/DDBJ whole genome shotgun (WGS) entry which is preliminary data.</text>
</comment>